<dbReference type="Gene3D" id="1.10.3230.20">
    <property type="entry name" value="P22 tail accessory factor (Gp4)"/>
    <property type="match status" value="2"/>
</dbReference>
<protein>
    <submittedName>
        <fullName evidence="2">Uncharacterized protein</fullName>
    </submittedName>
</protein>
<evidence type="ECO:0000313" key="2">
    <source>
        <dbReference type="EMBL" id="KKN66891.1"/>
    </source>
</evidence>
<dbReference type="AlphaFoldDB" id="A0A0F9V084"/>
<dbReference type="EMBL" id="LAZR01000487">
    <property type="protein sequence ID" value="KKN66891.1"/>
    <property type="molecule type" value="Genomic_DNA"/>
</dbReference>
<feature type="region of interest" description="Disordered" evidence="1">
    <location>
        <begin position="221"/>
        <end position="242"/>
    </location>
</feature>
<organism evidence="2">
    <name type="scientific">marine sediment metagenome</name>
    <dbReference type="NCBI Taxonomy" id="412755"/>
    <lineage>
        <taxon>unclassified sequences</taxon>
        <taxon>metagenomes</taxon>
        <taxon>ecological metagenomes</taxon>
    </lineage>
</organism>
<proteinExistence type="predicted"/>
<name>A0A0F9V084_9ZZZZ</name>
<comment type="caution">
    <text evidence="2">The sequence shown here is derived from an EMBL/GenBank/DDBJ whole genome shotgun (WGS) entry which is preliminary data.</text>
</comment>
<dbReference type="InterPro" id="IPR038258">
    <property type="entry name" value="Gp4_sf"/>
</dbReference>
<gene>
    <name evidence="2" type="ORF">LCGC14_0466660</name>
</gene>
<sequence length="242" mass="26208">MTGNELVASSLRLIGALASGETPSGAEGADALVILNQMIDEWNSERLSIFAITTHEFTLVVNQQTYTMGTGGDFSVARPARIERASIIQLSNPSQPLELDIEILNEQGWQAIPVKEITSTLPQVVYIDDAFPLRNLSYWQIPSVAVKTKLYAWTPLAAFTLAGDTTLPPAYLKALRYGLAVDLAPEYGRTTPVEVAVQAASSKGKLKSLNVPKFQMTVDPALRGDGGGAQYNWRSDSPAGRR</sequence>
<reference evidence="2" key="1">
    <citation type="journal article" date="2015" name="Nature">
        <title>Complex archaea that bridge the gap between prokaryotes and eukaryotes.</title>
        <authorList>
            <person name="Spang A."/>
            <person name="Saw J.H."/>
            <person name="Jorgensen S.L."/>
            <person name="Zaremba-Niedzwiedzka K."/>
            <person name="Martijn J."/>
            <person name="Lind A.E."/>
            <person name="van Eijk R."/>
            <person name="Schleper C."/>
            <person name="Guy L."/>
            <person name="Ettema T.J."/>
        </authorList>
    </citation>
    <scope>NUCLEOTIDE SEQUENCE</scope>
</reference>
<accession>A0A0F9V084</accession>
<evidence type="ECO:0000256" key="1">
    <source>
        <dbReference type="SAM" id="MobiDB-lite"/>
    </source>
</evidence>